<dbReference type="Gene3D" id="3.30.457.10">
    <property type="entry name" value="Copper amine oxidase-like, N-terminal domain"/>
    <property type="match status" value="1"/>
</dbReference>
<keyword evidence="4" id="KW-1185">Reference proteome</keyword>
<evidence type="ECO:0000313" key="3">
    <source>
        <dbReference type="EMBL" id="MEK8127271.1"/>
    </source>
</evidence>
<protein>
    <submittedName>
        <fullName evidence="3">Stalk domain-containing protein</fullName>
    </submittedName>
</protein>
<keyword evidence="1" id="KW-0732">Signal</keyword>
<feature type="signal peptide" evidence="1">
    <location>
        <begin position="1"/>
        <end position="24"/>
    </location>
</feature>
<dbReference type="SUPFAM" id="SSF55383">
    <property type="entry name" value="Copper amine oxidase, domain N"/>
    <property type="match status" value="1"/>
</dbReference>
<gene>
    <name evidence="3" type="ORF">WMW72_05025</name>
</gene>
<name>A0ABU9DEL3_9BACL</name>
<dbReference type="Proteomes" id="UP001469365">
    <property type="component" value="Unassembled WGS sequence"/>
</dbReference>
<dbReference type="EMBL" id="JBBPCC010000002">
    <property type="protein sequence ID" value="MEK8127271.1"/>
    <property type="molecule type" value="Genomic_DNA"/>
</dbReference>
<reference evidence="3 4" key="1">
    <citation type="submission" date="2024-04" db="EMBL/GenBank/DDBJ databases">
        <title>draft genome sequnece of Paenibacillus filicis.</title>
        <authorList>
            <person name="Kim D.-U."/>
        </authorList>
    </citation>
    <scope>NUCLEOTIDE SEQUENCE [LARGE SCALE GENOMIC DNA]</scope>
    <source>
        <strain evidence="3 4">KACC14197</strain>
    </source>
</reference>
<sequence>MKKKVVASILGASLLLNAGALALAATNLEEIKAYLNHDLKVKVDGKPVQLQDEQGKVVEPITYEGNTYLPVRAIANALGVGVDYDAASSTVLLGVKADGVAVSSESFDNVYLSKDKNDTTYKGKDYQEVLINKDSNGSFTLYPKKKFTKLYLQVAALGSDIEEIQIKDSDSFALLKKDTVSINDGLKTIEVDIAGAESLYINITTQKGGGFFVPLTSSSYK</sequence>
<accession>A0ABU9DEL3</accession>
<dbReference type="Pfam" id="PF07833">
    <property type="entry name" value="Cu_amine_oxidN1"/>
    <property type="match status" value="1"/>
</dbReference>
<dbReference type="InterPro" id="IPR012854">
    <property type="entry name" value="Cu_amine_oxidase-like_N"/>
</dbReference>
<evidence type="ECO:0000259" key="2">
    <source>
        <dbReference type="Pfam" id="PF07833"/>
    </source>
</evidence>
<comment type="caution">
    <text evidence="3">The sequence shown here is derived from an EMBL/GenBank/DDBJ whole genome shotgun (WGS) entry which is preliminary data.</text>
</comment>
<feature type="chain" id="PRO_5046867447" evidence="1">
    <location>
        <begin position="25"/>
        <end position="221"/>
    </location>
</feature>
<dbReference type="InterPro" id="IPR036582">
    <property type="entry name" value="Mao_N_sf"/>
</dbReference>
<proteinExistence type="predicted"/>
<organism evidence="3 4">
    <name type="scientific">Paenibacillus filicis</name>
    <dbReference type="NCBI Taxonomy" id="669464"/>
    <lineage>
        <taxon>Bacteria</taxon>
        <taxon>Bacillati</taxon>
        <taxon>Bacillota</taxon>
        <taxon>Bacilli</taxon>
        <taxon>Bacillales</taxon>
        <taxon>Paenibacillaceae</taxon>
        <taxon>Paenibacillus</taxon>
    </lineage>
</organism>
<evidence type="ECO:0000256" key="1">
    <source>
        <dbReference type="SAM" id="SignalP"/>
    </source>
</evidence>
<dbReference type="RefSeq" id="WP_341414325.1">
    <property type="nucleotide sequence ID" value="NZ_JBBPCC010000002.1"/>
</dbReference>
<feature type="domain" description="Copper amine oxidase-like N-terminal" evidence="2">
    <location>
        <begin position="58"/>
        <end position="96"/>
    </location>
</feature>
<evidence type="ECO:0000313" key="4">
    <source>
        <dbReference type="Proteomes" id="UP001469365"/>
    </source>
</evidence>